<gene>
    <name evidence="2" type="ORF">MTBBW1_1730054</name>
</gene>
<organism evidence="2 3">
    <name type="scientific">Desulfamplus magnetovallimortis</name>
    <dbReference type="NCBI Taxonomy" id="1246637"/>
    <lineage>
        <taxon>Bacteria</taxon>
        <taxon>Pseudomonadati</taxon>
        <taxon>Thermodesulfobacteriota</taxon>
        <taxon>Desulfobacteria</taxon>
        <taxon>Desulfobacterales</taxon>
        <taxon>Desulfobacteraceae</taxon>
        <taxon>Desulfamplus</taxon>
    </lineage>
</organism>
<keyword evidence="1" id="KW-1133">Transmembrane helix</keyword>
<accession>A0A1W1H9Z6</accession>
<evidence type="ECO:0000313" key="3">
    <source>
        <dbReference type="Proteomes" id="UP000191931"/>
    </source>
</evidence>
<dbReference type="STRING" id="1246637.MTBBW1_1730054"/>
<protein>
    <submittedName>
        <fullName evidence="2">Uncharacterized protein</fullName>
    </submittedName>
</protein>
<name>A0A1W1H9Z6_9BACT</name>
<evidence type="ECO:0000313" key="2">
    <source>
        <dbReference type="EMBL" id="SLM29256.1"/>
    </source>
</evidence>
<feature type="transmembrane region" description="Helical" evidence="1">
    <location>
        <begin position="56"/>
        <end position="74"/>
    </location>
</feature>
<dbReference type="AlphaFoldDB" id="A0A1W1H9Z6"/>
<evidence type="ECO:0000256" key="1">
    <source>
        <dbReference type="SAM" id="Phobius"/>
    </source>
</evidence>
<reference evidence="2 3" key="1">
    <citation type="submission" date="2017-03" db="EMBL/GenBank/DDBJ databases">
        <authorList>
            <person name="Afonso C.L."/>
            <person name="Miller P.J."/>
            <person name="Scott M.A."/>
            <person name="Spackman E."/>
            <person name="Goraichik I."/>
            <person name="Dimitrov K.M."/>
            <person name="Suarez D.L."/>
            <person name="Swayne D.E."/>
        </authorList>
    </citation>
    <scope>NUCLEOTIDE SEQUENCE [LARGE SCALE GENOMIC DNA]</scope>
    <source>
        <strain evidence="2">PRJEB14757</strain>
    </source>
</reference>
<keyword evidence="1" id="KW-0812">Transmembrane</keyword>
<dbReference type="EMBL" id="FWEV01000083">
    <property type="protein sequence ID" value="SLM29256.1"/>
    <property type="molecule type" value="Genomic_DNA"/>
</dbReference>
<proteinExistence type="predicted"/>
<dbReference type="Proteomes" id="UP000191931">
    <property type="component" value="Unassembled WGS sequence"/>
</dbReference>
<keyword evidence="1" id="KW-0472">Membrane</keyword>
<sequence length="76" mass="9274">MNYRRTGHICGQEKFDFCDVDNFCVHEEEAFLIHEEKRIRATLDENGKKYVSYPKYKAIFILFIFLLDFCFHFLRI</sequence>
<keyword evidence="3" id="KW-1185">Reference proteome</keyword>